<dbReference type="PROSITE" id="PS50056">
    <property type="entry name" value="TYR_PHOSPHATASE_2"/>
    <property type="match status" value="1"/>
</dbReference>
<organism evidence="4">
    <name type="scientific">Desulfurivibrio alkaliphilus</name>
    <dbReference type="NCBI Taxonomy" id="427923"/>
    <lineage>
        <taxon>Bacteria</taxon>
        <taxon>Pseudomonadati</taxon>
        <taxon>Thermodesulfobacteriota</taxon>
        <taxon>Desulfobulbia</taxon>
        <taxon>Desulfobulbales</taxon>
        <taxon>Desulfobulbaceae</taxon>
        <taxon>Desulfurivibrio</taxon>
    </lineage>
</organism>
<evidence type="ECO:0000259" key="3">
    <source>
        <dbReference type="PROSITE" id="PS50056"/>
    </source>
</evidence>
<evidence type="ECO:0000313" key="4">
    <source>
        <dbReference type="EMBL" id="HET98354.1"/>
    </source>
</evidence>
<dbReference type="SMART" id="SM00195">
    <property type="entry name" value="DSPc"/>
    <property type="match status" value="1"/>
</dbReference>
<dbReference type="GO" id="GO:0016787">
    <property type="term" value="F:hydrolase activity"/>
    <property type="evidence" value="ECO:0007669"/>
    <property type="project" value="UniProtKB-KW"/>
</dbReference>
<evidence type="ECO:0000256" key="1">
    <source>
        <dbReference type="ARBA" id="ARBA00022801"/>
    </source>
</evidence>
<sequence>MDQSMSDNPYAIYWITDHLATGPAPMSYDHLDALKAAGIDAIMNLCAEYCDLHDIQDGQGFEVYYLPIEDEEAPQLQALEEALDWLDEAIYLGKRVYVHCRYGIGRTGTVISAYLLRRGLGSKLVKQKIKKMRSRPANFYQWWLVRKIGKKEGRLTIREPALEWKSLVDLAPFFADHEALLSRIDTFLDHRGVAKRCGIEHAACCGSYVEVSLIEAAYLTHHLNRKLHREERQAAIARCGEIYRRGRELRQSSASQAEGFARLYAAQPLLCPLSQGDRCLVAPSRPLTCRFSDLADGEEERSLVTACRQRSAELSAELFLALAGEFPSREPITFPLVDVISGKFVQTFFYLLSRPADEP</sequence>
<dbReference type="EMBL" id="DSDS01000149">
    <property type="protein sequence ID" value="HET98354.1"/>
    <property type="molecule type" value="Genomic_DNA"/>
</dbReference>
<evidence type="ECO:0000259" key="2">
    <source>
        <dbReference type="PROSITE" id="PS50054"/>
    </source>
</evidence>
<dbReference type="InterPro" id="IPR050561">
    <property type="entry name" value="PTP"/>
</dbReference>
<dbReference type="InterPro" id="IPR000387">
    <property type="entry name" value="Tyr_Pase_dom"/>
</dbReference>
<protein>
    <submittedName>
        <fullName evidence="4">Phosphatase</fullName>
    </submittedName>
</protein>
<dbReference type="InterPro" id="IPR020422">
    <property type="entry name" value="TYR_PHOSPHATASE_DUAL_dom"/>
</dbReference>
<dbReference type="InterPro" id="IPR016130">
    <property type="entry name" value="Tyr_Pase_AS"/>
</dbReference>
<dbReference type="Gene3D" id="3.90.190.10">
    <property type="entry name" value="Protein tyrosine phosphatase superfamily"/>
    <property type="match status" value="1"/>
</dbReference>
<dbReference type="InterPro" id="IPR029021">
    <property type="entry name" value="Prot-tyrosine_phosphatase-like"/>
</dbReference>
<dbReference type="Pfam" id="PF22785">
    <property type="entry name" value="Tc-R-P"/>
    <property type="match status" value="1"/>
</dbReference>
<feature type="domain" description="Tyrosine specific protein phosphatases" evidence="3">
    <location>
        <begin position="77"/>
        <end position="133"/>
    </location>
</feature>
<reference evidence="4" key="1">
    <citation type="journal article" date="2020" name="mSystems">
        <title>Genome- and Community-Level Interaction Insights into Carbon Utilization and Element Cycling Functions of Hydrothermarchaeota in Hydrothermal Sediment.</title>
        <authorList>
            <person name="Zhou Z."/>
            <person name="Liu Y."/>
            <person name="Xu W."/>
            <person name="Pan J."/>
            <person name="Luo Z.H."/>
            <person name="Li M."/>
        </authorList>
    </citation>
    <scope>NUCLEOTIDE SEQUENCE [LARGE SCALE GENOMIC DNA]</scope>
    <source>
        <strain evidence="4">SpSt-1224</strain>
    </source>
</reference>
<keyword evidence="1" id="KW-0378">Hydrolase</keyword>
<gene>
    <name evidence="4" type="ORF">ENN98_06640</name>
</gene>
<dbReference type="CDD" id="cd14498">
    <property type="entry name" value="DSP"/>
    <property type="match status" value="1"/>
</dbReference>
<proteinExistence type="predicted"/>
<name>A0A7C2TLC5_9BACT</name>
<dbReference type="PANTHER" id="PTHR23339">
    <property type="entry name" value="TYROSINE SPECIFIC PROTEIN PHOSPHATASE AND DUAL SPECIFICITY PROTEIN PHOSPHATASE"/>
    <property type="match status" value="1"/>
</dbReference>
<comment type="caution">
    <text evidence="4">The sequence shown here is derived from an EMBL/GenBank/DDBJ whole genome shotgun (WGS) entry which is preliminary data.</text>
</comment>
<dbReference type="PROSITE" id="PS00383">
    <property type="entry name" value="TYR_PHOSPHATASE_1"/>
    <property type="match status" value="1"/>
</dbReference>
<dbReference type="SUPFAM" id="SSF52799">
    <property type="entry name" value="(Phosphotyrosine protein) phosphatases II"/>
    <property type="match status" value="1"/>
</dbReference>
<feature type="domain" description="Tyrosine-protein phosphatase" evidence="2">
    <location>
        <begin position="8"/>
        <end position="157"/>
    </location>
</feature>
<dbReference type="PROSITE" id="PS50054">
    <property type="entry name" value="TYR_PHOSPHATASE_DUAL"/>
    <property type="match status" value="1"/>
</dbReference>
<dbReference type="Proteomes" id="UP000885986">
    <property type="component" value="Unassembled WGS sequence"/>
</dbReference>
<dbReference type="FunFam" id="3.90.190.10:FF:000157">
    <property type="entry name" value="Protein-tyrosine phosphatase"/>
    <property type="match status" value="1"/>
</dbReference>
<accession>A0A7C2TLC5</accession>
<dbReference type="AlphaFoldDB" id="A0A7C2TLC5"/>